<feature type="signal peptide" evidence="7">
    <location>
        <begin position="1"/>
        <end position="24"/>
    </location>
</feature>
<protein>
    <submittedName>
        <fullName evidence="8">Outer membrane efflux protein</fullName>
    </submittedName>
</protein>
<dbReference type="GO" id="GO:1990281">
    <property type="term" value="C:efflux pump complex"/>
    <property type="evidence" value="ECO:0007669"/>
    <property type="project" value="TreeGrafter"/>
</dbReference>
<proteinExistence type="predicted"/>
<evidence type="ECO:0000256" key="3">
    <source>
        <dbReference type="ARBA" id="ARBA00022692"/>
    </source>
</evidence>
<dbReference type="RefSeq" id="WP_143106769.1">
    <property type="nucleotide sequence ID" value="NZ_MIHH01000001.1"/>
</dbReference>
<comment type="subcellular location">
    <subcellularLocation>
        <location evidence="1">Cell outer membrane</location>
    </subcellularLocation>
</comment>
<keyword evidence="2" id="KW-1134">Transmembrane beta strand</keyword>
<reference evidence="8 9" key="1">
    <citation type="submission" date="2016-08" db="EMBL/GenBank/DDBJ databases">
        <title>Genome-based comparison of Moorella thermoacetic strains.</title>
        <authorList>
            <person name="Poehlein A."/>
            <person name="Bengelsdorf F.R."/>
            <person name="Esser C."/>
            <person name="Duerre P."/>
            <person name="Daniel R."/>
        </authorList>
    </citation>
    <scope>NUCLEOTIDE SEQUENCE [LARGE SCALE GENOMIC DNA]</scope>
    <source>
        <strain evidence="8 9">DSM 11768</strain>
    </source>
</reference>
<dbReference type="EMBL" id="MIHH01000001">
    <property type="protein sequence ID" value="OIQ09998.1"/>
    <property type="molecule type" value="Genomic_DNA"/>
</dbReference>
<evidence type="ECO:0000256" key="1">
    <source>
        <dbReference type="ARBA" id="ARBA00004442"/>
    </source>
</evidence>
<comment type="caution">
    <text evidence="8">The sequence shown here is derived from an EMBL/GenBank/DDBJ whole genome shotgun (WGS) entry which is preliminary data.</text>
</comment>
<dbReference type="PANTHER" id="PTHR30026">
    <property type="entry name" value="OUTER MEMBRANE PROTEIN TOLC"/>
    <property type="match status" value="1"/>
</dbReference>
<feature type="coiled-coil region" evidence="6">
    <location>
        <begin position="266"/>
        <end position="318"/>
    </location>
</feature>
<evidence type="ECO:0000256" key="6">
    <source>
        <dbReference type="SAM" id="Coils"/>
    </source>
</evidence>
<evidence type="ECO:0000256" key="7">
    <source>
        <dbReference type="SAM" id="SignalP"/>
    </source>
</evidence>
<organism evidence="8 9">
    <name type="scientific">Neomoorella thermoacetica</name>
    <name type="common">Clostridium thermoaceticum</name>
    <dbReference type="NCBI Taxonomy" id="1525"/>
    <lineage>
        <taxon>Bacteria</taxon>
        <taxon>Bacillati</taxon>
        <taxon>Bacillota</taxon>
        <taxon>Clostridia</taxon>
        <taxon>Neomoorellales</taxon>
        <taxon>Neomoorellaceae</taxon>
        <taxon>Neomoorella</taxon>
    </lineage>
</organism>
<sequence length="377" mass="42408">MYKWRTFLIALTLVLGITIPTAQAQSTSPTPTKTLTLQQAVNLALMNDNEVKKAEAEVDSTEAIRDKLEDVVKFTPLMGPIYDLDTDVNWAKFLQADIAYKVSQKNLESKRDSIVLKVCQLYWNVLSKQEQLAIKQKLEQLALINLENARASISAGTLAPAMLTIYEGQWKQAQKDTIVAMKSLDEAFNDFNQTIGLDVNERPILIENPQYKPLEIDNLEYEIERVKEESPLVLEAKDQLQIQKWLINMPYATGQYTPSTAREKALEKAEYDVANVKKAMEQATRNIYYNIKSIEQNYEAAQEALKMAQEKLKIEKSKYNSGMGIKADVVTAEINVAQAQQTINDIVRTHAYLKLAFEKPWAASGSSSTATSSANNS</sequence>
<keyword evidence="5" id="KW-0998">Cell outer membrane</keyword>
<dbReference type="InterPro" id="IPR051906">
    <property type="entry name" value="TolC-like"/>
</dbReference>
<dbReference type="GO" id="GO:0015288">
    <property type="term" value="F:porin activity"/>
    <property type="evidence" value="ECO:0007669"/>
    <property type="project" value="TreeGrafter"/>
</dbReference>
<keyword evidence="6" id="KW-0175">Coiled coil</keyword>
<dbReference type="PANTHER" id="PTHR30026:SF20">
    <property type="entry name" value="OUTER MEMBRANE PROTEIN TOLC"/>
    <property type="match status" value="1"/>
</dbReference>
<feature type="chain" id="PRO_5013040635" evidence="7">
    <location>
        <begin position="25"/>
        <end position="377"/>
    </location>
</feature>
<keyword evidence="4" id="KW-0472">Membrane</keyword>
<dbReference type="Proteomes" id="UP000182743">
    <property type="component" value="Unassembled WGS sequence"/>
</dbReference>
<dbReference type="GO" id="GO:0009279">
    <property type="term" value="C:cell outer membrane"/>
    <property type="evidence" value="ECO:0007669"/>
    <property type="project" value="UniProtKB-SubCell"/>
</dbReference>
<dbReference type="GO" id="GO:0015562">
    <property type="term" value="F:efflux transmembrane transporter activity"/>
    <property type="evidence" value="ECO:0007669"/>
    <property type="project" value="InterPro"/>
</dbReference>
<dbReference type="AlphaFoldDB" id="A0A1J5JKE2"/>
<evidence type="ECO:0000313" key="8">
    <source>
        <dbReference type="EMBL" id="OIQ09998.1"/>
    </source>
</evidence>
<keyword evidence="7" id="KW-0732">Signal</keyword>
<evidence type="ECO:0000313" key="9">
    <source>
        <dbReference type="Proteomes" id="UP000182743"/>
    </source>
</evidence>
<accession>A0A1J5JKE2</accession>
<dbReference type="SUPFAM" id="SSF56954">
    <property type="entry name" value="Outer membrane efflux proteins (OEP)"/>
    <property type="match status" value="1"/>
</dbReference>
<gene>
    <name evidence="8" type="ORF">MOOR_00680</name>
</gene>
<keyword evidence="3" id="KW-0812">Transmembrane</keyword>
<evidence type="ECO:0000256" key="2">
    <source>
        <dbReference type="ARBA" id="ARBA00022452"/>
    </source>
</evidence>
<dbReference type="Gene3D" id="1.20.1600.10">
    <property type="entry name" value="Outer membrane efflux proteins (OEP)"/>
    <property type="match status" value="2"/>
</dbReference>
<evidence type="ECO:0000256" key="4">
    <source>
        <dbReference type="ARBA" id="ARBA00023136"/>
    </source>
</evidence>
<name>A0A1J5JKE2_NEOTH</name>
<evidence type="ECO:0000256" key="5">
    <source>
        <dbReference type="ARBA" id="ARBA00023237"/>
    </source>
</evidence>